<protein>
    <submittedName>
        <fullName evidence="1">Uncharacterized protein</fullName>
    </submittedName>
</protein>
<comment type="caution">
    <text evidence="1">The sequence shown here is derived from an EMBL/GenBank/DDBJ whole genome shotgun (WGS) entry which is preliminary data.</text>
</comment>
<evidence type="ECO:0000313" key="2">
    <source>
        <dbReference type="Proteomes" id="UP001202328"/>
    </source>
</evidence>
<reference evidence="1" key="1">
    <citation type="submission" date="2022-04" db="EMBL/GenBank/DDBJ databases">
        <title>A functionally conserved STORR gene fusion in Papaver species that diverged 16.8 million years ago.</title>
        <authorList>
            <person name="Catania T."/>
        </authorList>
    </citation>
    <scope>NUCLEOTIDE SEQUENCE</scope>
    <source>
        <strain evidence="1">S-188037</strain>
    </source>
</reference>
<evidence type="ECO:0000313" key="1">
    <source>
        <dbReference type="EMBL" id="KAI3925639.1"/>
    </source>
</evidence>
<sequence>MVQVNNRTVMTGAKVSAGSNLGTAQQCNYLMIASPIIIKHQKCDAHDLLHRGVHYTVIQDSMPEVEFSTTRLILF</sequence>
<name>A0AAD4SXH1_9MAGN</name>
<dbReference type="EMBL" id="JAJJMB010008074">
    <property type="protein sequence ID" value="KAI3925639.1"/>
    <property type="molecule type" value="Genomic_DNA"/>
</dbReference>
<keyword evidence="2" id="KW-1185">Reference proteome</keyword>
<organism evidence="1 2">
    <name type="scientific">Papaver atlanticum</name>
    <dbReference type="NCBI Taxonomy" id="357466"/>
    <lineage>
        <taxon>Eukaryota</taxon>
        <taxon>Viridiplantae</taxon>
        <taxon>Streptophyta</taxon>
        <taxon>Embryophyta</taxon>
        <taxon>Tracheophyta</taxon>
        <taxon>Spermatophyta</taxon>
        <taxon>Magnoliopsida</taxon>
        <taxon>Ranunculales</taxon>
        <taxon>Papaveraceae</taxon>
        <taxon>Papaveroideae</taxon>
        <taxon>Papaver</taxon>
    </lineage>
</organism>
<accession>A0AAD4SXH1</accession>
<gene>
    <name evidence="1" type="ORF">MKW98_001493</name>
</gene>
<proteinExistence type="predicted"/>
<dbReference type="Proteomes" id="UP001202328">
    <property type="component" value="Unassembled WGS sequence"/>
</dbReference>
<dbReference type="AlphaFoldDB" id="A0AAD4SXH1"/>